<dbReference type="EMBL" id="JAVHNS010000005">
    <property type="protein sequence ID" value="KAK6354232.1"/>
    <property type="molecule type" value="Genomic_DNA"/>
</dbReference>
<evidence type="ECO:0000259" key="2">
    <source>
        <dbReference type="Pfam" id="PF14033"/>
    </source>
</evidence>
<dbReference type="InterPro" id="IPR049192">
    <property type="entry name" value="DUF4246_C"/>
</dbReference>
<feature type="domain" description="DUF4246" evidence="3">
    <location>
        <begin position="11"/>
        <end position="61"/>
    </location>
</feature>
<evidence type="ECO:0000259" key="3">
    <source>
        <dbReference type="Pfam" id="PF21666"/>
    </source>
</evidence>
<accession>A0AAV9V2Y7</accession>
<dbReference type="Pfam" id="PF21666">
    <property type="entry name" value="DUF4246_N"/>
    <property type="match status" value="1"/>
</dbReference>
<dbReference type="InterPro" id="IPR025340">
    <property type="entry name" value="DUF4246"/>
</dbReference>
<proteinExistence type="predicted"/>
<dbReference type="PANTHER" id="PTHR33119">
    <property type="entry name" value="IFI3P"/>
    <property type="match status" value="1"/>
</dbReference>
<feature type="region of interest" description="Disordered" evidence="1">
    <location>
        <begin position="179"/>
        <end position="222"/>
    </location>
</feature>
<evidence type="ECO:0000256" key="1">
    <source>
        <dbReference type="SAM" id="MobiDB-lite"/>
    </source>
</evidence>
<dbReference type="PANTHER" id="PTHR33119:SF1">
    <property type="entry name" value="FE2OG DIOXYGENASE DOMAIN-CONTAINING PROTEIN"/>
    <property type="match status" value="1"/>
</dbReference>
<reference evidence="4 5" key="1">
    <citation type="submission" date="2019-10" db="EMBL/GenBank/DDBJ databases">
        <authorList>
            <person name="Palmer J.M."/>
        </authorList>
    </citation>
    <scope>NUCLEOTIDE SEQUENCE [LARGE SCALE GENOMIC DNA]</scope>
    <source>
        <strain evidence="4 5">TWF730</strain>
    </source>
</reference>
<comment type="caution">
    <text evidence="4">The sequence shown here is derived from an EMBL/GenBank/DDBJ whole genome shotgun (WGS) entry which is preliminary data.</text>
</comment>
<dbReference type="Proteomes" id="UP001373714">
    <property type="component" value="Unassembled WGS sequence"/>
</dbReference>
<feature type="compositionally biased region" description="Acidic residues" evidence="1">
    <location>
        <begin position="194"/>
        <end position="213"/>
    </location>
</feature>
<sequence>MSEEQSAAPQIKYPHPLSIRPSTALSYHEKCLRYFSATIRNKPDWTEKVTNRSLMAKWIREAALQDACTFHDDECFIPIWDTSSIELVSKELLEGYLPFVREMRELGEGLEPDFDVVWRVDGLVGEDVRGELIAAVATLENVPEEEKDWHPGSGGQVLDLVHPSLWPIIYGRSVDINTGKPIQCPEEAAQPTELESDEDEDEDDDEDDDDDDDSPRRTAARRRKAQRLLKAQRLNGWSKKFCWLPSTFQVSPDGKSTKITSYVNNLSTSSQRTLFYPILEKIFSKFVPLFNHLLADLAEGKHDLVRTFEPAEFSWEGRDYHVLSISLSDFRSKWGKYLRKYENGEELGLGFAGYRNKKMRTNWGRAGYEDELSDWSGADEEEEEEEDKTDGYNLYSDVELWDVGDAIRDPRNRWSPPKITDQIKLDGKSAKVIVKMANIILTPEKPTYNGGSWHVEAMKNERIIATGIYYYAQENVTDSTLSFRRTAEIDQNTEWHDSYWAQLHGMGNTYGVQDIGNIQTKENRAIVFPNIFQHQVSSFKLQDPTKPGYRKILVFFLCDPNHDVPTTETIAPQQPEQRIDLENALREGPLGKLPEEIFRSIVGELPPLITLEEARGYRAQLMKERSSFIGESSKVQGRYYNLCEH</sequence>
<keyword evidence="5" id="KW-1185">Reference proteome</keyword>
<dbReference type="Pfam" id="PF14033">
    <property type="entry name" value="DUF4246"/>
    <property type="match status" value="1"/>
</dbReference>
<dbReference type="AlphaFoldDB" id="A0AAV9V2Y7"/>
<evidence type="ECO:0000313" key="5">
    <source>
        <dbReference type="Proteomes" id="UP001373714"/>
    </source>
</evidence>
<organism evidence="4 5">
    <name type="scientific">Orbilia blumenaviensis</name>
    <dbReference type="NCBI Taxonomy" id="1796055"/>
    <lineage>
        <taxon>Eukaryota</taxon>
        <taxon>Fungi</taxon>
        <taxon>Dikarya</taxon>
        <taxon>Ascomycota</taxon>
        <taxon>Pezizomycotina</taxon>
        <taxon>Orbiliomycetes</taxon>
        <taxon>Orbiliales</taxon>
        <taxon>Orbiliaceae</taxon>
        <taxon>Orbilia</taxon>
    </lineage>
</organism>
<evidence type="ECO:0000313" key="4">
    <source>
        <dbReference type="EMBL" id="KAK6354232.1"/>
    </source>
</evidence>
<feature type="domain" description="DUF4246" evidence="2">
    <location>
        <begin position="115"/>
        <end position="576"/>
    </location>
</feature>
<gene>
    <name evidence="4" type="ORF">TWF730_008644</name>
</gene>
<name>A0AAV9V2Y7_9PEZI</name>
<protein>
    <submittedName>
        <fullName evidence="4">Uncharacterized protein</fullName>
    </submittedName>
</protein>
<dbReference type="InterPro" id="IPR049207">
    <property type="entry name" value="DUF4246_N"/>
</dbReference>